<evidence type="ECO:0000256" key="1">
    <source>
        <dbReference type="ARBA" id="ARBA00009075"/>
    </source>
</evidence>
<keyword evidence="3 4" id="KW-0732">Signal</keyword>
<dbReference type="EMBL" id="JACHLL010000002">
    <property type="protein sequence ID" value="MBB6340997.1"/>
    <property type="molecule type" value="Genomic_DNA"/>
</dbReference>
<evidence type="ECO:0000313" key="5">
    <source>
        <dbReference type="EMBL" id="MBB6340997.1"/>
    </source>
</evidence>
<dbReference type="AlphaFoldDB" id="A0A7X0ER65"/>
<dbReference type="PANTHER" id="PTHR34596">
    <property type="entry name" value="CHITOPORIN"/>
    <property type="match status" value="1"/>
</dbReference>
<dbReference type="Proteomes" id="UP000557193">
    <property type="component" value="Unassembled WGS sequence"/>
</dbReference>
<protein>
    <recommendedName>
        <fullName evidence="7">Outer membrane porin, OprD family</fullName>
    </recommendedName>
</protein>
<feature type="chain" id="PRO_5030643020" description="Outer membrane porin, OprD family" evidence="4">
    <location>
        <begin position="22"/>
        <end position="441"/>
    </location>
</feature>
<accession>A0A7X0ER65</accession>
<dbReference type="PANTHER" id="PTHR34596:SF2">
    <property type="entry name" value="CHITOPORIN"/>
    <property type="match status" value="1"/>
</dbReference>
<dbReference type="InterPro" id="IPR023614">
    <property type="entry name" value="Porin_dom_sf"/>
</dbReference>
<evidence type="ECO:0000256" key="3">
    <source>
        <dbReference type="ARBA" id="ARBA00022729"/>
    </source>
</evidence>
<comment type="caution">
    <text evidence="5">The sequence shown here is derived from an EMBL/GenBank/DDBJ whole genome shotgun (WGS) entry which is preliminary data.</text>
</comment>
<gene>
    <name evidence="5" type="ORF">HNP49_001154</name>
</gene>
<dbReference type="Gene3D" id="2.40.160.10">
    <property type="entry name" value="Porin"/>
    <property type="match status" value="1"/>
</dbReference>
<dbReference type="RefSeq" id="WP_184681440.1">
    <property type="nucleotide sequence ID" value="NZ_JACHLL010000002.1"/>
</dbReference>
<evidence type="ECO:0000256" key="2">
    <source>
        <dbReference type="ARBA" id="ARBA00022448"/>
    </source>
</evidence>
<dbReference type="Pfam" id="PF03573">
    <property type="entry name" value="OprD"/>
    <property type="match status" value="1"/>
</dbReference>
<feature type="signal peptide" evidence="4">
    <location>
        <begin position="1"/>
        <end position="21"/>
    </location>
</feature>
<reference evidence="5 6" key="1">
    <citation type="submission" date="2020-08" db="EMBL/GenBank/DDBJ databases">
        <title>Functional genomics of gut bacteria from endangered species of beetles.</title>
        <authorList>
            <person name="Carlos-Shanley C."/>
        </authorList>
    </citation>
    <scope>NUCLEOTIDE SEQUENCE [LARGE SCALE GENOMIC DNA]</scope>
    <source>
        <strain evidence="5 6">S00202</strain>
    </source>
</reference>
<dbReference type="InterPro" id="IPR005318">
    <property type="entry name" value="OM_porin_bac"/>
</dbReference>
<evidence type="ECO:0000313" key="6">
    <source>
        <dbReference type="Proteomes" id="UP000557193"/>
    </source>
</evidence>
<dbReference type="GO" id="GO:0015288">
    <property type="term" value="F:porin activity"/>
    <property type="evidence" value="ECO:0007669"/>
    <property type="project" value="TreeGrafter"/>
</dbReference>
<proteinExistence type="inferred from homology"/>
<organism evidence="5 6">
    <name type="scientific">Pseudomonas fluvialis</name>
    <dbReference type="NCBI Taxonomy" id="1793966"/>
    <lineage>
        <taxon>Bacteria</taxon>
        <taxon>Pseudomonadati</taxon>
        <taxon>Pseudomonadota</taxon>
        <taxon>Gammaproteobacteria</taxon>
        <taxon>Pseudomonadales</taxon>
        <taxon>Pseudomonadaceae</taxon>
        <taxon>Pseudomonas</taxon>
    </lineage>
</organism>
<evidence type="ECO:0008006" key="7">
    <source>
        <dbReference type="Google" id="ProtNLM"/>
    </source>
</evidence>
<sequence>MNYQSLPLAIALGLIAQQAGAAGFVEDSKATLGLRNFYINQDTRNQDANTQEEWGQGFQFNYTSGYTEGTVGVGVDALGLLGVKLDSGKGRHYNPDSNKYSGTVFPTDSDGRAEDQFSSLGLTGKVRLSKTEARLGTLQPKLPVVTFNDGRLLPQTFEGGQITSSEIDNLTLIGGQLEHAKGRSSSSNEGLSIGGANNAKTGQFSNQFRFAGGDYKIGKDLLAQYYYGNLEDFYQQHFLGLTHNWAIGPGALKSDLRYFHSSSDGKNGNAAGRAEGYKSSGYWEAGDANRGEVDNDTWSALFTYTLGSHALSAGYQQVEGDSAFPFLNQGDGATAYLITDRQIGKFLSSGERTWLAEYAYDFSKVGVPGLKAVATYLSGDNIQAAGGEQKEWERDFRLDYALQDGPLKGLGFSWRNASLRGNAAADQDENRLIISYSLPLL</sequence>
<keyword evidence="2" id="KW-0813">Transport</keyword>
<name>A0A7X0ER65_9PSED</name>
<evidence type="ECO:0000256" key="4">
    <source>
        <dbReference type="SAM" id="SignalP"/>
    </source>
</evidence>
<comment type="similarity">
    <text evidence="1">Belongs to the outer membrane porin (Opr) (TC 1.B.25) family.</text>
</comment>
<keyword evidence="6" id="KW-1185">Reference proteome</keyword>
<dbReference type="GO" id="GO:0016020">
    <property type="term" value="C:membrane"/>
    <property type="evidence" value="ECO:0007669"/>
    <property type="project" value="InterPro"/>
</dbReference>